<keyword evidence="3" id="KW-0520">NAD</keyword>
<evidence type="ECO:0000313" key="7">
    <source>
        <dbReference type="EMBL" id="MER6906320.1"/>
    </source>
</evidence>
<dbReference type="InterPro" id="IPR006140">
    <property type="entry name" value="D-isomer_DH_NAD-bd"/>
</dbReference>
<dbReference type="SUPFAM" id="SSF52283">
    <property type="entry name" value="Formate/glycerate dehydrogenase catalytic domain-like"/>
    <property type="match status" value="1"/>
</dbReference>
<evidence type="ECO:0000259" key="6">
    <source>
        <dbReference type="Pfam" id="PF02826"/>
    </source>
</evidence>
<organism evidence="7 8">
    <name type="scientific">Streptomyces flaveolus</name>
    <dbReference type="NCBI Taxonomy" id="67297"/>
    <lineage>
        <taxon>Bacteria</taxon>
        <taxon>Bacillati</taxon>
        <taxon>Actinomycetota</taxon>
        <taxon>Actinomycetes</taxon>
        <taxon>Kitasatosporales</taxon>
        <taxon>Streptomycetaceae</taxon>
        <taxon>Streptomyces</taxon>
    </lineage>
</organism>
<evidence type="ECO:0000313" key="8">
    <source>
        <dbReference type="Proteomes" id="UP001490330"/>
    </source>
</evidence>
<keyword evidence="2 4" id="KW-0560">Oxidoreductase</keyword>
<dbReference type="PANTHER" id="PTHR42789:SF1">
    <property type="entry name" value="D-ISOMER SPECIFIC 2-HYDROXYACID DEHYDROGENASE FAMILY PROTEIN (AFU_ORTHOLOGUE AFUA_6G10090)"/>
    <property type="match status" value="1"/>
</dbReference>
<keyword evidence="8" id="KW-1185">Reference proteome</keyword>
<evidence type="ECO:0000259" key="5">
    <source>
        <dbReference type="Pfam" id="PF00389"/>
    </source>
</evidence>
<dbReference type="Pfam" id="PF02826">
    <property type="entry name" value="2-Hacid_dh_C"/>
    <property type="match status" value="1"/>
</dbReference>
<evidence type="ECO:0000256" key="2">
    <source>
        <dbReference type="ARBA" id="ARBA00023002"/>
    </source>
</evidence>
<dbReference type="Proteomes" id="UP001490330">
    <property type="component" value="Unassembled WGS sequence"/>
</dbReference>
<dbReference type="RefSeq" id="WP_350720138.1">
    <property type="nucleotide sequence ID" value="NZ_JBEPCO010000018.1"/>
</dbReference>
<dbReference type="PANTHER" id="PTHR42789">
    <property type="entry name" value="D-ISOMER SPECIFIC 2-HYDROXYACID DEHYDROGENASE FAMILY PROTEIN (AFU_ORTHOLOGUE AFUA_6G10090)"/>
    <property type="match status" value="1"/>
</dbReference>
<feature type="domain" description="D-isomer specific 2-hydroxyacid dehydrogenase catalytic" evidence="5">
    <location>
        <begin position="53"/>
        <end position="298"/>
    </location>
</feature>
<dbReference type="Pfam" id="PF00389">
    <property type="entry name" value="2-Hacid_dh"/>
    <property type="match status" value="1"/>
</dbReference>
<dbReference type="SUPFAM" id="SSF51735">
    <property type="entry name" value="NAD(P)-binding Rossmann-fold domains"/>
    <property type="match status" value="1"/>
</dbReference>
<dbReference type="CDD" id="cd12167">
    <property type="entry name" value="2-Hacid_dh_8"/>
    <property type="match status" value="1"/>
</dbReference>
<dbReference type="EMBL" id="JBEPCV010000021">
    <property type="protein sequence ID" value="MER6906320.1"/>
    <property type="molecule type" value="Genomic_DNA"/>
</dbReference>
<evidence type="ECO:0000256" key="3">
    <source>
        <dbReference type="ARBA" id="ARBA00023027"/>
    </source>
</evidence>
<feature type="domain" description="D-isomer specific 2-hydroxyacid dehydrogenase NAD-binding" evidence="6">
    <location>
        <begin position="121"/>
        <end position="297"/>
    </location>
</feature>
<comment type="caution">
    <text evidence="7">The sequence shown here is derived from an EMBL/GenBank/DDBJ whole genome shotgun (WGS) entry which is preliminary data.</text>
</comment>
<dbReference type="InterPro" id="IPR006139">
    <property type="entry name" value="D-isomer_2_OHA_DH_cat_dom"/>
</dbReference>
<dbReference type="InterPro" id="IPR036291">
    <property type="entry name" value="NAD(P)-bd_dom_sf"/>
</dbReference>
<accession>A0ABV1VK32</accession>
<reference evidence="7 8" key="1">
    <citation type="submission" date="2024-06" db="EMBL/GenBank/DDBJ databases">
        <title>The Natural Products Discovery Center: Release of the First 8490 Sequenced Strains for Exploring Actinobacteria Biosynthetic Diversity.</title>
        <authorList>
            <person name="Kalkreuter E."/>
            <person name="Kautsar S.A."/>
            <person name="Yang D."/>
            <person name="Bader C.D."/>
            <person name="Teijaro C.N."/>
            <person name="Fluegel L."/>
            <person name="Davis C.M."/>
            <person name="Simpson J.R."/>
            <person name="Lauterbach L."/>
            <person name="Steele A.D."/>
            <person name="Gui C."/>
            <person name="Meng S."/>
            <person name="Li G."/>
            <person name="Viehrig K."/>
            <person name="Ye F."/>
            <person name="Su P."/>
            <person name="Kiefer A.F."/>
            <person name="Nichols A."/>
            <person name="Cepeda A.J."/>
            <person name="Yan W."/>
            <person name="Fan B."/>
            <person name="Jiang Y."/>
            <person name="Adhikari A."/>
            <person name="Zheng C.-J."/>
            <person name="Schuster L."/>
            <person name="Cowan T.M."/>
            <person name="Smanski M.J."/>
            <person name="Chevrette M.G."/>
            <person name="De Carvalho L.P.S."/>
            <person name="Shen B."/>
        </authorList>
    </citation>
    <scope>NUCLEOTIDE SEQUENCE [LARGE SCALE GENOMIC DNA]</scope>
    <source>
        <strain evidence="7 8">NPDC000632</strain>
    </source>
</reference>
<comment type="similarity">
    <text evidence="1 4">Belongs to the D-isomer specific 2-hydroxyacid dehydrogenase family.</text>
</comment>
<protein>
    <submittedName>
        <fullName evidence="7">Hydroxyacid dehydrogenase</fullName>
    </submittedName>
</protein>
<evidence type="ECO:0000256" key="1">
    <source>
        <dbReference type="ARBA" id="ARBA00005854"/>
    </source>
</evidence>
<dbReference type="InterPro" id="IPR050857">
    <property type="entry name" value="D-2-hydroxyacid_DH"/>
</dbReference>
<proteinExistence type="inferred from homology"/>
<sequence length="337" mass="36815">MRITTGPRPRAKLAMRRSVRDSLFTPATERRLVELADVDPEEVIEDFADTTVLADVDVLITSWGCPPLEHDVLERAPRLRAVIHTAGSVKHHITDACWERGIAVSSAAEANAVPVAEFTLAAILFAQKRVWQISALYRRHRTFLPWTDHFPSVGNHRRTVGLVGASRTGRRVLDLLRPFDFDVLVADPYLDDAEATSLGARLVDLDTLLAASDTVSLHAPSLPETRHMIDRKRLGMLRDGATLINTARGDIVDTAALTEECGAGRIHAVLDVSSPEPLPTSSALYDLPNVLLTPHIAGSVGGELERLTEHSLDELARFAAGLPFTDPVQPAHLNRSA</sequence>
<dbReference type="Gene3D" id="3.40.50.720">
    <property type="entry name" value="NAD(P)-binding Rossmann-like Domain"/>
    <property type="match status" value="2"/>
</dbReference>
<name>A0ABV1VK32_9ACTN</name>
<evidence type="ECO:0000256" key="4">
    <source>
        <dbReference type="RuleBase" id="RU003719"/>
    </source>
</evidence>
<gene>
    <name evidence="7" type="ORF">ABT322_21660</name>
</gene>